<keyword evidence="3" id="KW-1185">Reference proteome</keyword>
<feature type="compositionally biased region" description="Basic residues" evidence="1">
    <location>
        <begin position="58"/>
        <end position="73"/>
    </location>
</feature>
<dbReference type="Proteomes" id="UP000310108">
    <property type="component" value="Unassembled WGS sequence"/>
</dbReference>
<feature type="region of interest" description="Disordered" evidence="1">
    <location>
        <begin position="33"/>
        <end position="100"/>
    </location>
</feature>
<gene>
    <name evidence="2" type="ORF">CTA1_11535</name>
</gene>
<accession>A0A4U6XPH9</accession>
<protein>
    <submittedName>
        <fullName evidence="2">Uncharacterized protein</fullName>
    </submittedName>
</protein>
<feature type="compositionally biased region" description="Basic and acidic residues" evidence="1">
    <location>
        <begin position="130"/>
        <end position="145"/>
    </location>
</feature>
<name>A0A4U6XPH9_9PEZI</name>
<evidence type="ECO:0000256" key="1">
    <source>
        <dbReference type="SAM" id="MobiDB-lite"/>
    </source>
</evidence>
<dbReference type="AlphaFoldDB" id="A0A4U6XPH9"/>
<evidence type="ECO:0000313" key="2">
    <source>
        <dbReference type="EMBL" id="TKW57703.1"/>
    </source>
</evidence>
<feature type="region of interest" description="Disordered" evidence="1">
    <location>
        <begin position="124"/>
        <end position="145"/>
    </location>
</feature>
<evidence type="ECO:0000313" key="3">
    <source>
        <dbReference type="Proteomes" id="UP000310108"/>
    </source>
</evidence>
<feature type="region of interest" description="Disordered" evidence="1">
    <location>
        <begin position="232"/>
        <end position="251"/>
    </location>
</feature>
<dbReference type="EMBL" id="PJEX01000037">
    <property type="protein sequence ID" value="TKW57703.1"/>
    <property type="molecule type" value="Genomic_DNA"/>
</dbReference>
<proteinExistence type="predicted"/>
<reference evidence="2 3" key="1">
    <citation type="journal article" date="2019" name="PLoS ONE">
        <title>Comparative genome analysis indicates high evolutionary potential of pathogenicity genes in Colletotrichum tanaceti.</title>
        <authorList>
            <person name="Lelwala R.V."/>
            <person name="Korhonen P.K."/>
            <person name="Young N.D."/>
            <person name="Scott J.B."/>
            <person name="Ades P.A."/>
            <person name="Gasser R.B."/>
            <person name="Taylor P.W.J."/>
        </authorList>
    </citation>
    <scope>NUCLEOTIDE SEQUENCE [LARGE SCALE GENOMIC DNA]</scope>
    <source>
        <strain evidence="2">BRIP57314</strain>
    </source>
</reference>
<sequence length="251" mass="28297">MYVPAWATFFPAPQLYFLGGKPEGLTNLDCKASRTRPPDGCSQRKLQTSRHLLPAQGRHTHRQRRLGQGRRRAAHETHPPPRRVRQPQRLPAGSHLGPLGHLHAAATSAQGLQGLRHGRLHRGLVHHPRRQESDRLPGEDPHARDRPLVRALPHLRGRLRRRRRPHRGYAIPGQPHEWVPPSPQLLPGQTRRRPDTQLHGLFDRFLLQGVHARSACSDAQLLATVSPERWQIGTTPREPSLGVQSLGGATW</sequence>
<organism evidence="2 3">
    <name type="scientific">Colletotrichum tanaceti</name>
    <dbReference type="NCBI Taxonomy" id="1306861"/>
    <lineage>
        <taxon>Eukaryota</taxon>
        <taxon>Fungi</taxon>
        <taxon>Dikarya</taxon>
        <taxon>Ascomycota</taxon>
        <taxon>Pezizomycotina</taxon>
        <taxon>Sordariomycetes</taxon>
        <taxon>Hypocreomycetidae</taxon>
        <taxon>Glomerellales</taxon>
        <taxon>Glomerellaceae</taxon>
        <taxon>Colletotrichum</taxon>
        <taxon>Colletotrichum destructivum species complex</taxon>
    </lineage>
</organism>
<comment type="caution">
    <text evidence="2">The sequence shown here is derived from an EMBL/GenBank/DDBJ whole genome shotgun (WGS) entry which is preliminary data.</text>
</comment>